<dbReference type="GO" id="GO:0006412">
    <property type="term" value="P:translation"/>
    <property type="evidence" value="ECO:0007669"/>
    <property type="project" value="UniProtKB-KW"/>
</dbReference>
<dbReference type="SUPFAM" id="SSF55681">
    <property type="entry name" value="Class II aaRS and biotin synthetases"/>
    <property type="match status" value="1"/>
</dbReference>
<keyword evidence="8" id="KW-1185">Reference proteome</keyword>
<dbReference type="GO" id="GO:0140096">
    <property type="term" value="F:catalytic activity, acting on a protein"/>
    <property type="evidence" value="ECO:0007669"/>
    <property type="project" value="UniProtKB-ARBA"/>
</dbReference>
<evidence type="ECO:0000256" key="5">
    <source>
        <dbReference type="ARBA" id="ARBA00023146"/>
    </source>
</evidence>
<sequence>MVMVTWTDIQRKRLTELNATGAQRQMSFATVKDRNASFKKLESILISVAKLRLEQLRTEKKRPTLSLMEAKLITALNDNGFVQVTTPIILAKSLLAKMTIDEGHELFSQVFWLDDKKCLRPMLAPNLYYISKDLMRLWEKPVRIFEIGSCFRKESQGNNHLNEFTMLNLVEWGLPEETRHHRLAELANIVMQAAGIANYQLEQTSSVVYGDTLDVMHNDIELASGAMGPHFLDGKWGIASTWVGLGFGLERLAMVKEGGQNVRSMGKSLSYLDGVRLNI</sequence>
<evidence type="ECO:0000313" key="8">
    <source>
        <dbReference type="Proteomes" id="UP000049855"/>
    </source>
</evidence>
<evidence type="ECO:0000256" key="1">
    <source>
        <dbReference type="ARBA" id="ARBA00022598"/>
    </source>
</evidence>
<dbReference type="PROSITE" id="PS50862">
    <property type="entry name" value="AA_TRNA_LIGASE_II"/>
    <property type="match status" value="1"/>
</dbReference>
<dbReference type="AlphaFoldDB" id="A0A0U1KZE3"/>
<evidence type="ECO:0000256" key="4">
    <source>
        <dbReference type="ARBA" id="ARBA00022917"/>
    </source>
</evidence>
<dbReference type="GO" id="GO:0005524">
    <property type="term" value="F:ATP binding"/>
    <property type="evidence" value="ECO:0007669"/>
    <property type="project" value="UniProtKB-KW"/>
</dbReference>
<name>A0A0U1KZE3_9FIRM</name>
<dbReference type="InterPro" id="IPR002319">
    <property type="entry name" value="Phenylalanyl-tRNA_Synthase"/>
</dbReference>
<keyword evidence="2" id="KW-0547">Nucleotide-binding</keyword>
<dbReference type="EC" id="6.1.1.26" evidence="7"/>
<dbReference type="GO" id="GO:0000049">
    <property type="term" value="F:tRNA binding"/>
    <property type="evidence" value="ECO:0007669"/>
    <property type="project" value="InterPro"/>
</dbReference>
<keyword evidence="3" id="KW-0067">ATP-binding</keyword>
<feature type="domain" description="Aminoacyl-transfer RNA synthetases class-II family profile" evidence="6">
    <location>
        <begin position="76"/>
        <end position="255"/>
    </location>
</feature>
<dbReference type="NCBIfam" id="TIGR02367">
    <property type="entry name" value="PylS_Cterm"/>
    <property type="match status" value="1"/>
</dbReference>
<dbReference type="Proteomes" id="UP000049855">
    <property type="component" value="Unassembled WGS sequence"/>
</dbReference>
<dbReference type="EMBL" id="CTRP01000011">
    <property type="protein sequence ID" value="CQR72781.1"/>
    <property type="molecule type" value="Genomic_DNA"/>
</dbReference>
<gene>
    <name evidence="7" type="ORF">SpAn4DRAFT_3241</name>
</gene>
<proteinExistence type="predicted"/>
<dbReference type="InterPro" id="IPR045864">
    <property type="entry name" value="aa-tRNA-synth_II/BPL/LPL"/>
</dbReference>
<dbReference type="GO" id="GO:0043767">
    <property type="term" value="F:pyrrolysyl-tRNA synthetase activity"/>
    <property type="evidence" value="ECO:0007669"/>
    <property type="project" value="UniProtKB-EC"/>
</dbReference>
<keyword evidence="5 7" id="KW-0030">Aminoacyl-tRNA synthetase</keyword>
<evidence type="ECO:0000259" key="6">
    <source>
        <dbReference type="PROSITE" id="PS50862"/>
    </source>
</evidence>
<evidence type="ECO:0000313" key="7">
    <source>
        <dbReference type="EMBL" id="CQR72781.1"/>
    </source>
</evidence>
<keyword evidence="1 7" id="KW-0436">Ligase</keyword>
<dbReference type="Pfam" id="PF01409">
    <property type="entry name" value="tRNA-synt_2d"/>
    <property type="match status" value="1"/>
</dbReference>
<dbReference type="GO" id="GO:0043039">
    <property type="term" value="P:tRNA aminoacylation"/>
    <property type="evidence" value="ECO:0007669"/>
    <property type="project" value="InterPro"/>
</dbReference>
<reference evidence="8" key="1">
    <citation type="submission" date="2015-03" db="EMBL/GenBank/DDBJ databases">
        <authorList>
            <person name="Nijsse Bart"/>
        </authorList>
    </citation>
    <scope>NUCLEOTIDE SEQUENCE [LARGE SCALE GENOMIC DNA]</scope>
</reference>
<dbReference type="GO" id="GO:0016740">
    <property type="term" value="F:transferase activity"/>
    <property type="evidence" value="ECO:0007669"/>
    <property type="project" value="UniProtKB-ARBA"/>
</dbReference>
<keyword evidence="4" id="KW-0648">Protein biosynthesis</keyword>
<accession>A0A0U1KZE3</accession>
<dbReference type="Gene3D" id="3.30.930.10">
    <property type="entry name" value="Bira Bifunctional Protein, Domain 2"/>
    <property type="match status" value="1"/>
</dbReference>
<dbReference type="RefSeq" id="WP_021168468.1">
    <property type="nucleotide sequence ID" value="NZ_CTRP01000011.1"/>
</dbReference>
<dbReference type="InterPro" id="IPR023877">
    <property type="entry name" value="Pyrrolysyl-tRNA_ligase_C"/>
</dbReference>
<organism evidence="7 8">
    <name type="scientific">Sporomusa ovata</name>
    <dbReference type="NCBI Taxonomy" id="2378"/>
    <lineage>
        <taxon>Bacteria</taxon>
        <taxon>Bacillati</taxon>
        <taxon>Bacillota</taxon>
        <taxon>Negativicutes</taxon>
        <taxon>Selenomonadales</taxon>
        <taxon>Sporomusaceae</taxon>
        <taxon>Sporomusa</taxon>
    </lineage>
</organism>
<protein>
    <submittedName>
        <fullName evidence="7">Pyrrolysyl-tRNA synthetase</fullName>
        <ecNumber evidence="7">6.1.1.26</ecNumber>
    </submittedName>
</protein>
<evidence type="ECO:0000256" key="2">
    <source>
        <dbReference type="ARBA" id="ARBA00022741"/>
    </source>
</evidence>
<evidence type="ECO:0000256" key="3">
    <source>
        <dbReference type="ARBA" id="ARBA00022840"/>
    </source>
</evidence>
<dbReference type="InterPro" id="IPR006195">
    <property type="entry name" value="aa-tRNA-synth_II"/>
</dbReference>
<dbReference type="Gene3D" id="1.10.287.540">
    <property type="entry name" value="Helix hairpin bin"/>
    <property type="match status" value="1"/>
</dbReference>